<comment type="caution">
    <text evidence="3">The sequence shown here is derived from an EMBL/GenBank/DDBJ whole genome shotgun (WGS) entry which is preliminary data.</text>
</comment>
<dbReference type="GO" id="GO:0016746">
    <property type="term" value="F:acyltransferase activity"/>
    <property type="evidence" value="ECO:0007669"/>
    <property type="project" value="UniProtKB-KW"/>
</dbReference>
<dbReference type="PANTHER" id="PTHR22753">
    <property type="entry name" value="TRANSMEMBRANE PROTEIN 68"/>
    <property type="match status" value="1"/>
</dbReference>
<proteinExistence type="predicted"/>
<dbReference type="SUPFAM" id="SSF69593">
    <property type="entry name" value="Glycerol-3-phosphate (1)-acyltransferase"/>
    <property type="match status" value="1"/>
</dbReference>
<keyword evidence="3" id="KW-0012">Acyltransferase</keyword>
<dbReference type="EMBL" id="JBHUFU010000020">
    <property type="protein sequence ID" value="MFD1832810.1"/>
    <property type="molecule type" value="Genomic_DNA"/>
</dbReference>
<sequence length="376" mass="40747">MPDAKVIPFDDDRSRGGPTRAGKGRTAGGRRRGGAEDGQPDREAPDVRQTPLAAVPEAPEPGAPEPEPGPGPRGEPGGGRSLPGDDGSEGRGGNGGRGDWDRRIAGGLAFLRRRITGEYEVDEFGYDAELTDQVLVSLLRPLYEKYFRVEVLGVENIPAEGGALVVANHSGTLPLDALMLQVAVHDHHPAQRALRLLAADLVFMLPVVNELARKAGHTLACAEDAQRLLERGEVVGVMPEGFKGLGKPFSERYKLQRFGRGGFVSTALRAGAPIVPCSIVGAEEIYPMVGNSRTLARLLGLPYFPVTPTFPWLGPLGMLPLPTKWTIQFGEPVPMDDYPPEAAEDPVLMFNLTDQVRETIQHTLYKLLVRRRSVFF</sequence>
<reference evidence="4" key="1">
    <citation type="journal article" date="2019" name="Int. J. Syst. Evol. Microbiol.">
        <title>The Global Catalogue of Microorganisms (GCM) 10K type strain sequencing project: providing services to taxonomists for standard genome sequencing and annotation.</title>
        <authorList>
            <consortium name="The Broad Institute Genomics Platform"/>
            <consortium name="The Broad Institute Genome Sequencing Center for Infectious Disease"/>
            <person name="Wu L."/>
            <person name="Ma J."/>
        </authorList>
    </citation>
    <scope>NUCLEOTIDE SEQUENCE [LARGE SCALE GENOMIC DNA]</scope>
    <source>
        <strain evidence="4">CGMCC 4.7455</strain>
    </source>
</reference>
<keyword evidence="4" id="KW-1185">Reference proteome</keyword>
<keyword evidence="3" id="KW-0808">Transferase</keyword>
<feature type="compositionally biased region" description="Basic and acidic residues" evidence="1">
    <location>
        <begin position="33"/>
        <end position="46"/>
    </location>
</feature>
<dbReference type="SMART" id="SM00563">
    <property type="entry name" value="PlsC"/>
    <property type="match status" value="1"/>
</dbReference>
<dbReference type="CDD" id="cd07987">
    <property type="entry name" value="LPLAT_MGAT-like"/>
    <property type="match status" value="1"/>
</dbReference>
<dbReference type="PANTHER" id="PTHR22753:SF14">
    <property type="entry name" value="MONOACYLGLYCEROL_DIACYLGLYCEROL O-ACYLTRANSFERASE"/>
    <property type="match status" value="1"/>
</dbReference>
<dbReference type="Pfam" id="PF01553">
    <property type="entry name" value="Acyltransferase"/>
    <property type="match status" value="1"/>
</dbReference>
<name>A0ABW4PSN2_9ACTN</name>
<evidence type="ECO:0000259" key="2">
    <source>
        <dbReference type="SMART" id="SM00563"/>
    </source>
</evidence>
<evidence type="ECO:0000313" key="3">
    <source>
        <dbReference type="EMBL" id="MFD1832810.1"/>
    </source>
</evidence>
<protein>
    <submittedName>
        <fullName evidence="3">Lysophospholipid acyltransferase family protein</fullName>
    </submittedName>
</protein>
<organism evidence="3 4">
    <name type="scientific">Streptomyces desertarenae</name>
    <dbReference type="NCBI Taxonomy" id="2666184"/>
    <lineage>
        <taxon>Bacteria</taxon>
        <taxon>Bacillati</taxon>
        <taxon>Actinomycetota</taxon>
        <taxon>Actinomycetes</taxon>
        <taxon>Kitasatosporales</taxon>
        <taxon>Streptomycetaceae</taxon>
        <taxon>Streptomyces</taxon>
    </lineage>
</organism>
<feature type="region of interest" description="Disordered" evidence="1">
    <location>
        <begin position="1"/>
        <end position="99"/>
    </location>
</feature>
<feature type="compositionally biased region" description="Pro residues" evidence="1">
    <location>
        <begin position="58"/>
        <end position="73"/>
    </location>
</feature>
<gene>
    <name evidence="3" type="ORF">ACFSJS_24655</name>
</gene>
<accession>A0ABW4PSN2</accession>
<dbReference type="RefSeq" id="WP_380904078.1">
    <property type="nucleotide sequence ID" value="NZ_JBHUFU010000020.1"/>
</dbReference>
<feature type="domain" description="Phospholipid/glycerol acyltransferase" evidence="2">
    <location>
        <begin position="163"/>
        <end position="282"/>
    </location>
</feature>
<dbReference type="Proteomes" id="UP001597365">
    <property type="component" value="Unassembled WGS sequence"/>
</dbReference>
<evidence type="ECO:0000313" key="4">
    <source>
        <dbReference type="Proteomes" id="UP001597365"/>
    </source>
</evidence>
<dbReference type="InterPro" id="IPR002123">
    <property type="entry name" value="Plipid/glycerol_acylTrfase"/>
</dbReference>
<evidence type="ECO:0000256" key="1">
    <source>
        <dbReference type="SAM" id="MobiDB-lite"/>
    </source>
</evidence>